<dbReference type="EMBL" id="BAABLM010000001">
    <property type="protein sequence ID" value="GAA4664386.1"/>
    <property type="molecule type" value="Genomic_DNA"/>
</dbReference>
<comment type="caution">
    <text evidence="1">The sequence shown here is derived from an EMBL/GenBank/DDBJ whole genome shotgun (WGS) entry which is preliminary data.</text>
</comment>
<proteinExistence type="predicted"/>
<accession>A0ABP8VIF8</accession>
<name>A0ABP8VIF8_9MICO</name>
<organism evidence="1 2">
    <name type="scientific">Frondihabitans cladoniiphilus</name>
    <dbReference type="NCBI Taxonomy" id="715785"/>
    <lineage>
        <taxon>Bacteria</taxon>
        <taxon>Bacillati</taxon>
        <taxon>Actinomycetota</taxon>
        <taxon>Actinomycetes</taxon>
        <taxon>Micrococcales</taxon>
        <taxon>Microbacteriaceae</taxon>
        <taxon>Frondihabitans</taxon>
    </lineage>
</organism>
<dbReference type="Proteomes" id="UP001501295">
    <property type="component" value="Unassembled WGS sequence"/>
</dbReference>
<evidence type="ECO:0000313" key="2">
    <source>
        <dbReference type="Proteomes" id="UP001501295"/>
    </source>
</evidence>
<keyword evidence="2" id="KW-1185">Reference proteome</keyword>
<dbReference type="RefSeq" id="WP_345372080.1">
    <property type="nucleotide sequence ID" value="NZ_BAABLM010000001.1"/>
</dbReference>
<evidence type="ECO:0000313" key="1">
    <source>
        <dbReference type="EMBL" id="GAA4664386.1"/>
    </source>
</evidence>
<protein>
    <submittedName>
        <fullName evidence="1">DUF4380 domain-containing protein</fullName>
    </submittedName>
</protein>
<reference evidence="2" key="1">
    <citation type="journal article" date="2019" name="Int. J. Syst. Evol. Microbiol.">
        <title>The Global Catalogue of Microorganisms (GCM) 10K type strain sequencing project: providing services to taxonomists for standard genome sequencing and annotation.</title>
        <authorList>
            <consortium name="The Broad Institute Genomics Platform"/>
            <consortium name="The Broad Institute Genome Sequencing Center for Infectious Disease"/>
            <person name="Wu L."/>
            <person name="Ma J."/>
        </authorList>
    </citation>
    <scope>NUCLEOTIDE SEQUENCE [LARGE SCALE GENOMIC DNA]</scope>
    <source>
        <strain evidence="2">JCM 18956</strain>
    </source>
</reference>
<sequence length="343" mass="35449">MPVTIREAGSTDLPLLVVEVGAAEVRVVEVGATGGGPTPIGPITAVFAPSRGGRLLALRAGAEELLWQNPRLVGPDGSAVLPVDRWPLGDGGMGTWANVGGSKTWPAPQGWSGPDEWAGPPDQVLDSGAWTARITGGTLVLTSPDDPRSGLRITRTFAFADPAPSTPVVFTERIAFANVVDRPVRWSSWEVCQVDTAPGGTVSIDGARLGDLLDLGVYEGDALATETTAGVELATGRGVTKHGSTGGSGGVSYRRPSGLGLRLRASAEEGAVYPDGGCRTEVWLQRPTAEPIASLGDLHPDAHVAELEVLGPLRTLAPGATSELLVTWTIDRIDGAGAVSPLR</sequence>
<gene>
    <name evidence="1" type="ORF">GCM10025780_01590</name>
</gene>